<dbReference type="SUPFAM" id="SSF53955">
    <property type="entry name" value="Lysozyme-like"/>
    <property type="match status" value="1"/>
</dbReference>
<dbReference type="PANTHER" id="PTHR38107:SF3">
    <property type="entry name" value="LYSOZYME RRRD-RELATED"/>
    <property type="match status" value="1"/>
</dbReference>
<accession>A0A7R9MBY2</accession>
<reference evidence="4" key="1">
    <citation type="submission" date="2020-11" db="EMBL/GenBank/DDBJ databases">
        <authorList>
            <person name="Tran Van P."/>
        </authorList>
    </citation>
    <scope>NUCLEOTIDE SEQUENCE</scope>
</reference>
<dbReference type="InterPro" id="IPR002196">
    <property type="entry name" value="Glyco_hydro_24"/>
</dbReference>
<feature type="non-terminal residue" evidence="4">
    <location>
        <position position="163"/>
    </location>
</feature>
<dbReference type="Gene3D" id="1.10.530.40">
    <property type="match status" value="1"/>
</dbReference>
<protein>
    <recommendedName>
        <fullName evidence="6">Lysozyme</fullName>
    </recommendedName>
</protein>
<dbReference type="GO" id="GO:0031640">
    <property type="term" value="P:killing of cells of another organism"/>
    <property type="evidence" value="ECO:0007669"/>
    <property type="project" value="UniProtKB-KW"/>
</dbReference>
<evidence type="ECO:0000313" key="4">
    <source>
        <dbReference type="EMBL" id="CAD7657167.1"/>
    </source>
</evidence>
<dbReference type="CDD" id="cd00737">
    <property type="entry name" value="lyz_endolysin_autolysin"/>
    <property type="match status" value="1"/>
</dbReference>
<evidence type="ECO:0000313" key="5">
    <source>
        <dbReference type="Proteomes" id="UP000728032"/>
    </source>
</evidence>
<sequence>VLDIHSQYLVECLNLHEFLVHYLYLLSSSFQISQGIIQFMGHIGLGLKTIGYGHACKWQGCDHIHPPISEAEGTKIMMEDLVQFEKCVEQSAPGLNDNQYAACVDFAFNMGCGAFGGSDILANIKANNLQAAANSFLKYNVAGGQVIEGLTVRRQKDKDLFLR</sequence>
<dbReference type="InterPro" id="IPR033907">
    <property type="entry name" value="Endolysin_autolysin"/>
</dbReference>
<dbReference type="InterPro" id="IPR023347">
    <property type="entry name" value="Lysozyme_dom_sf"/>
</dbReference>
<dbReference type="Pfam" id="PF00959">
    <property type="entry name" value="Phage_lysozyme"/>
    <property type="match status" value="1"/>
</dbReference>
<proteinExistence type="predicted"/>
<dbReference type="OrthoDB" id="6499791at2759"/>
<keyword evidence="5" id="KW-1185">Reference proteome</keyword>
<evidence type="ECO:0000256" key="2">
    <source>
        <dbReference type="ARBA" id="ARBA00022638"/>
    </source>
</evidence>
<dbReference type="EMBL" id="OC927326">
    <property type="protein sequence ID" value="CAD7657167.1"/>
    <property type="molecule type" value="Genomic_DNA"/>
</dbReference>
<gene>
    <name evidence="4" type="ORF">ONB1V03_LOCUS13798</name>
</gene>
<dbReference type="InterPro" id="IPR051018">
    <property type="entry name" value="Bacteriophage_GH24"/>
</dbReference>
<dbReference type="InterPro" id="IPR023346">
    <property type="entry name" value="Lysozyme-like_dom_sf"/>
</dbReference>
<dbReference type="Proteomes" id="UP000728032">
    <property type="component" value="Unassembled WGS sequence"/>
</dbReference>
<dbReference type="GO" id="GO:0003796">
    <property type="term" value="F:lysozyme activity"/>
    <property type="evidence" value="ECO:0007669"/>
    <property type="project" value="InterPro"/>
</dbReference>
<keyword evidence="1" id="KW-0929">Antimicrobial</keyword>
<evidence type="ECO:0000256" key="3">
    <source>
        <dbReference type="ARBA" id="ARBA00023200"/>
    </source>
</evidence>
<dbReference type="PANTHER" id="PTHR38107">
    <property type="match status" value="1"/>
</dbReference>
<keyword evidence="3" id="KW-1035">Host cytoplasm</keyword>
<organism evidence="4">
    <name type="scientific">Oppiella nova</name>
    <dbReference type="NCBI Taxonomy" id="334625"/>
    <lineage>
        <taxon>Eukaryota</taxon>
        <taxon>Metazoa</taxon>
        <taxon>Ecdysozoa</taxon>
        <taxon>Arthropoda</taxon>
        <taxon>Chelicerata</taxon>
        <taxon>Arachnida</taxon>
        <taxon>Acari</taxon>
        <taxon>Acariformes</taxon>
        <taxon>Sarcoptiformes</taxon>
        <taxon>Oribatida</taxon>
        <taxon>Brachypylina</taxon>
        <taxon>Oppioidea</taxon>
        <taxon>Oppiidae</taxon>
        <taxon>Oppiella</taxon>
    </lineage>
</organism>
<dbReference type="GO" id="GO:0016998">
    <property type="term" value="P:cell wall macromolecule catabolic process"/>
    <property type="evidence" value="ECO:0007669"/>
    <property type="project" value="InterPro"/>
</dbReference>
<name>A0A7R9MBY2_9ACAR</name>
<dbReference type="EMBL" id="CAJPVJ010012501">
    <property type="protein sequence ID" value="CAG2174353.1"/>
    <property type="molecule type" value="Genomic_DNA"/>
</dbReference>
<evidence type="ECO:0000256" key="1">
    <source>
        <dbReference type="ARBA" id="ARBA00022529"/>
    </source>
</evidence>
<dbReference type="AlphaFoldDB" id="A0A7R9MBY2"/>
<evidence type="ECO:0008006" key="6">
    <source>
        <dbReference type="Google" id="ProtNLM"/>
    </source>
</evidence>
<dbReference type="GO" id="GO:0042742">
    <property type="term" value="P:defense response to bacterium"/>
    <property type="evidence" value="ECO:0007669"/>
    <property type="project" value="UniProtKB-KW"/>
</dbReference>
<keyword evidence="2" id="KW-0081">Bacteriolytic enzyme</keyword>
<dbReference type="GO" id="GO:0009253">
    <property type="term" value="P:peptidoglycan catabolic process"/>
    <property type="evidence" value="ECO:0007669"/>
    <property type="project" value="InterPro"/>
</dbReference>